<keyword evidence="2" id="KW-1185">Reference proteome</keyword>
<dbReference type="KEGG" id="meso:BSQ44_01575"/>
<dbReference type="RefSeq" id="WP_072601628.1">
    <property type="nucleotide sequence ID" value="NZ_CP018171.1"/>
</dbReference>
<dbReference type="OrthoDB" id="9807521at2"/>
<dbReference type="EMBL" id="CP018171">
    <property type="protein sequence ID" value="APH70215.1"/>
    <property type="molecule type" value="Genomic_DNA"/>
</dbReference>
<proteinExistence type="predicted"/>
<organism evidence="1 2">
    <name type="scientific">Aquibium oceanicum</name>
    <dbReference type="NCBI Taxonomy" id="1670800"/>
    <lineage>
        <taxon>Bacteria</taxon>
        <taxon>Pseudomonadati</taxon>
        <taxon>Pseudomonadota</taxon>
        <taxon>Alphaproteobacteria</taxon>
        <taxon>Hyphomicrobiales</taxon>
        <taxon>Phyllobacteriaceae</taxon>
        <taxon>Aquibium</taxon>
    </lineage>
</organism>
<name>A0A1L3SLJ2_9HYPH</name>
<reference evidence="2" key="1">
    <citation type="submission" date="2016-11" db="EMBL/GenBank/DDBJ databases">
        <title>Mesorhizobium oceanicum sp. nov., isolated from deep seawater in South China Sea.</title>
        <authorList>
            <person name="Fu G.-Y."/>
        </authorList>
    </citation>
    <scope>NUCLEOTIDE SEQUENCE [LARGE SCALE GENOMIC DNA]</scope>
    <source>
        <strain evidence="2">B7</strain>
    </source>
</reference>
<accession>A0A1L3SLJ2</accession>
<sequence>MRAIASRPQSVCHRGNKIVSSITSEIETIERDRAILKPPSSLGAWKAYHRGLWYMYRFTRTENELAQHFFDMSIRLDPGSARAHAGISFTHW</sequence>
<protein>
    <submittedName>
        <fullName evidence="1">Uncharacterized protein</fullName>
    </submittedName>
</protein>
<dbReference type="Proteomes" id="UP000182840">
    <property type="component" value="Chromosome"/>
</dbReference>
<dbReference type="AlphaFoldDB" id="A0A1L3SLJ2"/>
<gene>
    <name evidence="1" type="ORF">BSQ44_01575</name>
</gene>
<evidence type="ECO:0000313" key="1">
    <source>
        <dbReference type="EMBL" id="APH70215.1"/>
    </source>
</evidence>
<dbReference type="STRING" id="1670800.BSQ44_01575"/>
<evidence type="ECO:0000313" key="2">
    <source>
        <dbReference type="Proteomes" id="UP000182840"/>
    </source>
</evidence>